<dbReference type="PANTHER" id="PTHR35276">
    <property type="entry name" value="S-ADENOSYL-L-METHIONINE-DEPENDENT METHYLTRANSFERASES SUPERFAMILY PROTEIN"/>
    <property type="match status" value="1"/>
</dbReference>
<organism evidence="1">
    <name type="scientific">Arundo donax</name>
    <name type="common">Giant reed</name>
    <name type="synonym">Donax arundinaceus</name>
    <dbReference type="NCBI Taxonomy" id="35708"/>
    <lineage>
        <taxon>Eukaryota</taxon>
        <taxon>Viridiplantae</taxon>
        <taxon>Streptophyta</taxon>
        <taxon>Embryophyta</taxon>
        <taxon>Tracheophyta</taxon>
        <taxon>Spermatophyta</taxon>
        <taxon>Magnoliopsida</taxon>
        <taxon>Liliopsida</taxon>
        <taxon>Poales</taxon>
        <taxon>Poaceae</taxon>
        <taxon>PACMAD clade</taxon>
        <taxon>Arundinoideae</taxon>
        <taxon>Arundineae</taxon>
        <taxon>Arundo</taxon>
    </lineage>
</organism>
<reference evidence="1" key="1">
    <citation type="submission" date="2014-09" db="EMBL/GenBank/DDBJ databases">
        <authorList>
            <person name="Magalhaes I.L.F."/>
            <person name="Oliveira U."/>
            <person name="Santos F.R."/>
            <person name="Vidigal T.H.D.A."/>
            <person name="Brescovit A.D."/>
            <person name="Santos A.J."/>
        </authorList>
    </citation>
    <scope>NUCLEOTIDE SEQUENCE</scope>
    <source>
        <tissue evidence="1">Shoot tissue taken approximately 20 cm above the soil surface</tissue>
    </source>
</reference>
<sequence>MIRAWRTIVRKADTVVDAACRNGNDMPVLLKMVAGESGQGRVYGFDTQDSAIESTSSFLQWLSMMAMRG</sequence>
<dbReference type="Gene3D" id="3.40.50.150">
    <property type="entry name" value="Vaccinia Virus protein VP39"/>
    <property type="match status" value="1"/>
</dbReference>
<dbReference type="PANTHER" id="PTHR35276:SF1">
    <property type="entry name" value="TRNA (MNM(5)S(2)U34)-METHYLTRANSFERASE, CHLOROPLASTIC"/>
    <property type="match status" value="1"/>
</dbReference>
<name>A0A0A9B2P8_ARUDO</name>
<dbReference type="EMBL" id="GBRH01239611">
    <property type="protein sequence ID" value="JAD58284.1"/>
    <property type="molecule type" value="Transcribed_RNA"/>
</dbReference>
<protein>
    <submittedName>
        <fullName evidence="1">Uncharacterized protein</fullName>
    </submittedName>
</protein>
<dbReference type="AlphaFoldDB" id="A0A0A9B2P8"/>
<reference evidence="1" key="2">
    <citation type="journal article" date="2015" name="Data Brief">
        <title>Shoot transcriptome of the giant reed, Arundo donax.</title>
        <authorList>
            <person name="Barrero R.A."/>
            <person name="Guerrero F.D."/>
            <person name="Moolhuijzen P."/>
            <person name="Goolsby J.A."/>
            <person name="Tidwell J."/>
            <person name="Bellgard S.E."/>
            <person name="Bellgard M.I."/>
        </authorList>
    </citation>
    <scope>NUCLEOTIDE SEQUENCE</scope>
    <source>
        <tissue evidence="1">Shoot tissue taken approximately 20 cm above the soil surface</tissue>
    </source>
</reference>
<dbReference type="SUPFAM" id="SSF53335">
    <property type="entry name" value="S-adenosyl-L-methionine-dependent methyltransferases"/>
    <property type="match status" value="1"/>
</dbReference>
<dbReference type="InterPro" id="IPR010719">
    <property type="entry name" value="MnmM_MeTrfase"/>
</dbReference>
<evidence type="ECO:0000313" key="1">
    <source>
        <dbReference type="EMBL" id="JAD58284.1"/>
    </source>
</evidence>
<proteinExistence type="predicted"/>
<dbReference type="InterPro" id="IPR029063">
    <property type="entry name" value="SAM-dependent_MTases_sf"/>
</dbReference>
<accession>A0A0A9B2P8</accession>